<feature type="region of interest" description="Disordered" evidence="1">
    <location>
        <begin position="63"/>
        <end position="133"/>
    </location>
</feature>
<dbReference type="Gene3D" id="3.90.1340.10">
    <property type="entry name" value="Phage tail collar domain"/>
    <property type="match status" value="1"/>
</dbReference>
<dbReference type="Proteomes" id="UP000007364">
    <property type="component" value="Unassembled WGS sequence"/>
</dbReference>
<feature type="domain" description="Phage tail collar" evidence="2">
    <location>
        <begin position="7"/>
        <end position="62"/>
    </location>
</feature>
<dbReference type="EMBL" id="AMSG01000004">
    <property type="protein sequence ID" value="EKF55955.1"/>
    <property type="molecule type" value="Genomic_DNA"/>
</dbReference>
<protein>
    <submittedName>
        <fullName evidence="3">Microcystin-dependent protein</fullName>
    </submittedName>
</protein>
<proteinExistence type="predicted"/>
<dbReference type="PATRIC" id="fig|555500.3.peg.1108"/>
<reference evidence="3 4" key="1">
    <citation type="journal article" date="2012" name="J. Bacteriol.">
        <title>Genome Sequence of Galbibacter marinum Type Strain ck-I2-15.</title>
        <authorList>
            <person name="Lai Q."/>
            <person name="Li C."/>
            <person name="Shao Z."/>
        </authorList>
    </citation>
    <scope>NUCLEOTIDE SEQUENCE [LARGE SCALE GENOMIC DNA]</scope>
    <source>
        <strain evidence="4">ck-I2-15</strain>
    </source>
</reference>
<accession>K2PTQ1</accession>
<evidence type="ECO:0000256" key="1">
    <source>
        <dbReference type="SAM" id="MobiDB-lite"/>
    </source>
</evidence>
<dbReference type="InterPro" id="IPR011083">
    <property type="entry name" value="Phage_tail_collar_dom"/>
</dbReference>
<dbReference type="RefSeq" id="WP_008990945.1">
    <property type="nucleotide sequence ID" value="NZ_AMSG01000004.1"/>
</dbReference>
<dbReference type="Pfam" id="PF07484">
    <property type="entry name" value="Collar"/>
    <property type="match status" value="1"/>
</dbReference>
<evidence type="ECO:0000313" key="3">
    <source>
        <dbReference type="EMBL" id="EKF55955.1"/>
    </source>
</evidence>
<dbReference type="SUPFAM" id="SSF88874">
    <property type="entry name" value="Receptor-binding domain of short tail fibre protein gp12"/>
    <property type="match status" value="1"/>
</dbReference>
<keyword evidence="4" id="KW-1185">Reference proteome</keyword>
<gene>
    <name evidence="3" type="ORF">I215_05365</name>
</gene>
<dbReference type="STRING" id="555500.I215_05365"/>
<dbReference type="InterPro" id="IPR037053">
    <property type="entry name" value="Phage_tail_collar_dom_sf"/>
</dbReference>
<evidence type="ECO:0000313" key="4">
    <source>
        <dbReference type="Proteomes" id="UP000007364"/>
    </source>
</evidence>
<feature type="compositionally biased region" description="Polar residues" evidence="1">
    <location>
        <begin position="81"/>
        <end position="91"/>
    </location>
</feature>
<dbReference type="OrthoDB" id="9810174at2"/>
<evidence type="ECO:0000259" key="2">
    <source>
        <dbReference type="Pfam" id="PF07484"/>
    </source>
</evidence>
<name>K2PTQ1_9FLAO</name>
<dbReference type="AlphaFoldDB" id="K2PTQ1"/>
<organism evidence="3 4">
    <name type="scientific">Galbibacter marinus</name>
    <dbReference type="NCBI Taxonomy" id="555500"/>
    <lineage>
        <taxon>Bacteria</taxon>
        <taxon>Pseudomonadati</taxon>
        <taxon>Bacteroidota</taxon>
        <taxon>Flavobacteriia</taxon>
        <taxon>Flavobacteriales</taxon>
        <taxon>Flavobacteriaceae</taxon>
        <taxon>Galbibacter</taxon>
    </lineage>
</organism>
<dbReference type="eggNOG" id="COG4675">
    <property type="taxonomic scope" value="Bacteria"/>
</dbReference>
<comment type="caution">
    <text evidence="3">The sequence shown here is derived from an EMBL/GenBank/DDBJ whole genome shotgun (WGS) entry which is preliminary data.</text>
</comment>
<sequence>MEPFLCEIKLFAGNYAPRGWAFCNGQILPISQYQAVFTILGYTYGGDGKTTFALPDLRGRVPIHTGASTGPRAREVRLGESSGSNDNTLTIGNLPKHNHPVFANNQQGTSGNPTDNFPANSGASDKEYTDNSNTSMNHHMTGLVGGDLPVNNMQPYLGLNFIIALYGEFPSHDQSYQP</sequence>
<feature type="compositionally biased region" description="Polar residues" evidence="1">
    <location>
        <begin position="103"/>
        <end position="123"/>
    </location>
</feature>